<dbReference type="Pfam" id="PF13559">
    <property type="entry name" value="DUF4129"/>
    <property type="match status" value="1"/>
</dbReference>
<evidence type="ECO:0000256" key="1">
    <source>
        <dbReference type="SAM" id="Phobius"/>
    </source>
</evidence>
<keyword evidence="1" id="KW-0472">Membrane</keyword>
<dbReference type="InterPro" id="IPR025403">
    <property type="entry name" value="TgpA-like_C"/>
</dbReference>
<keyword evidence="2" id="KW-0732">Signal</keyword>
<evidence type="ECO:0000313" key="5">
    <source>
        <dbReference type="Proteomes" id="UP000521017"/>
    </source>
</evidence>
<feature type="signal peptide" evidence="2">
    <location>
        <begin position="1"/>
        <end position="29"/>
    </location>
</feature>
<keyword evidence="1" id="KW-0812">Transmembrane</keyword>
<reference evidence="4 5" key="1">
    <citation type="submission" date="2020-08" db="EMBL/GenBank/DDBJ databases">
        <title>Genomic Encyclopedia of Type Strains, Phase IV (KMG-V): Genome sequencing to study the core and pangenomes of soil and plant-associated prokaryotes.</title>
        <authorList>
            <person name="Whitman W."/>
        </authorList>
    </citation>
    <scope>NUCLEOTIDE SEQUENCE [LARGE SCALE GENOMIC DNA]</scope>
    <source>
        <strain evidence="4 5">M2T3</strain>
    </source>
</reference>
<evidence type="ECO:0000256" key="2">
    <source>
        <dbReference type="SAM" id="SignalP"/>
    </source>
</evidence>
<feature type="transmembrane region" description="Helical" evidence="1">
    <location>
        <begin position="106"/>
        <end position="124"/>
    </location>
</feature>
<accession>A0A7X0J8L0</accession>
<name>A0A7X0J8L0_9SPHI</name>
<comment type="caution">
    <text evidence="4">The sequence shown here is derived from an EMBL/GenBank/DDBJ whole genome shotgun (WGS) entry which is preliminary data.</text>
</comment>
<dbReference type="AlphaFoldDB" id="A0A7X0J8L0"/>
<protein>
    <recommendedName>
        <fullName evidence="3">Protein-glutamine gamma-glutamyltransferase-like C-terminal domain-containing protein</fullName>
    </recommendedName>
</protein>
<dbReference type="EMBL" id="JACHCC010000015">
    <property type="protein sequence ID" value="MBB6502800.1"/>
    <property type="molecule type" value="Genomic_DNA"/>
</dbReference>
<dbReference type="RefSeq" id="WP_184629040.1">
    <property type="nucleotide sequence ID" value="NZ_JACHCC010000015.1"/>
</dbReference>
<proteinExistence type="predicted"/>
<keyword evidence="1" id="KW-1133">Transmembrane helix</keyword>
<organism evidence="4 5">
    <name type="scientific">Pedobacter cryoconitis</name>
    <dbReference type="NCBI Taxonomy" id="188932"/>
    <lineage>
        <taxon>Bacteria</taxon>
        <taxon>Pseudomonadati</taxon>
        <taxon>Bacteroidota</taxon>
        <taxon>Sphingobacteriia</taxon>
        <taxon>Sphingobacteriales</taxon>
        <taxon>Sphingobacteriaceae</taxon>
        <taxon>Pedobacter</taxon>
    </lineage>
</organism>
<dbReference type="Proteomes" id="UP000521017">
    <property type="component" value="Unassembled WGS sequence"/>
</dbReference>
<evidence type="ECO:0000259" key="3">
    <source>
        <dbReference type="Pfam" id="PF13559"/>
    </source>
</evidence>
<gene>
    <name evidence="4" type="ORF">HDF25_004983</name>
</gene>
<feature type="chain" id="PRO_5031114883" description="Protein-glutamine gamma-glutamyltransferase-like C-terminal domain-containing protein" evidence="2">
    <location>
        <begin position="30"/>
        <end position="252"/>
    </location>
</feature>
<evidence type="ECO:0000313" key="4">
    <source>
        <dbReference type="EMBL" id="MBB6502800.1"/>
    </source>
</evidence>
<feature type="domain" description="Protein-glutamine gamma-glutamyltransferase-like C-terminal" evidence="3">
    <location>
        <begin position="177"/>
        <end position="240"/>
    </location>
</feature>
<sequence>MKIHSSKKQNTNMFKYLIAFLFLCLTTQASPVRKDKVVPAKILQLKNDSSKLQLRNFDQQKISSYRQQTDFHYNQQLPGASLWDRFWAWVWRWFSGVVANGYTGSFVKYLSIAALTALIIYVVIKFTGTDLRIFTGKSKSVNIPYTESADNIHEIDFNAEIEHAIGNANYRLAVRLLYLRTLKKLHNNNLINWQPEKTNQTYLQEITDPYKREQFSLLTTQFEYIWYGEFFIDQENFRQVKISYDQFNTEKL</sequence>